<keyword evidence="3" id="KW-1185">Reference proteome</keyword>
<dbReference type="Pfam" id="PF01661">
    <property type="entry name" value="Macro"/>
    <property type="match status" value="1"/>
</dbReference>
<proteinExistence type="predicted"/>
<dbReference type="Gene3D" id="3.40.220.10">
    <property type="entry name" value="Leucine Aminopeptidase, subunit E, domain 1"/>
    <property type="match status" value="1"/>
</dbReference>
<name>A0A517WUG2_9PLAN</name>
<dbReference type="PROSITE" id="PS51154">
    <property type="entry name" value="MACRO"/>
    <property type="match status" value="1"/>
</dbReference>
<feature type="domain" description="Macro" evidence="1">
    <location>
        <begin position="28"/>
        <end position="219"/>
    </location>
</feature>
<dbReference type="EMBL" id="CP037422">
    <property type="protein sequence ID" value="QDU08862.1"/>
    <property type="molecule type" value="Genomic_DNA"/>
</dbReference>
<dbReference type="OrthoDB" id="9780211at2"/>
<evidence type="ECO:0000259" key="1">
    <source>
        <dbReference type="PROSITE" id="PS51154"/>
    </source>
</evidence>
<dbReference type="AlphaFoldDB" id="A0A517WUG2"/>
<dbReference type="RefSeq" id="WP_145174216.1">
    <property type="nucleotide sequence ID" value="NZ_CP037422.1"/>
</dbReference>
<protein>
    <submittedName>
        <fullName evidence="2">RNase III inhibitor</fullName>
    </submittedName>
</protein>
<evidence type="ECO:0000313" key="3">
    <source>
        <dbReference type="Proteomes" id="UP000318384"/>
    </source>
</evidence>
<reference evidence="2 3" key="1">
    <citation type="submission" date="2019-03" db="EMBL/GenBank/DDBJ databases">
        <title>Deep-cultivation of Planctomycetes and their phenomic and genomic characterization uncovers novel biology.</title>
        <authorList>
            <person name="Wiegand S."/>
            <person name="Jogler M."/>
            <person name="Boedeker C."/>
            <person name="Pinto D."/>
            <person name="Vollmers J."/>
            <person name="Rivas-Marin E."/>
            <person name="Kohn T."/>
            <person name="Peeters S.H."/>
            <person name="Heuer A."/>
            <person name="Rast P."/>
            <person name="Oberbeckmann S."/>
            <person name="Bunk B."/>
            <person name="Jeske O."/>
            <person name="Meyerdierks A."/>
            <person name="Storesund J.E."/>
            <person name="Kallscheuer N."/>
            <person name="Luecker S."/>
            <person name="Lage O.M."/>
            <person name="Pohl T."/>
            <person name="Merkel B.J."/>
            <person name="Hornburger P."/>
            <person name="Mueller R.-W."/>
            <person name="Bruemmer F."/>
            <person name="Labrenz M."/>
            <person name="Spormann A.M."/>
            <person name="Op den Camp H."/>
            <person name="Overmann J."/>
            <person name="Amann R."/>
            <person name="Jetten M.S.M."/>
            <person name="Mascher T."/>
            <person name="Medema M.H."/>
            <person name="Devos D.P."/>
            <person name="Kaster A.-K."/>
            <person name="Ovreas L."/>
            <person name="Rohde M."/>
            <person name="Galperin M.Y."/>
            <person name="Jogler C."/>
        </authorList>
    </citation>
    <scope>NUCLEOTIDE SEQUENCE [LARGE SCALE GENOMIC DNA]</scope>
    <source>
        <strain evidence="2 3">V202</strain>
    </source>
</reference>
<accession>A0A517WUG2</accession>
<dbReference type="Proteomes" id="UP000318384">
    <property type="component" value="Chromosome"/>
</dbReference>
<organism evidence="2 3">
    <name type="scientific">Gimesia aquarii</name>
    <dbReference type="NCBI Taxonomy" id="2527964"/>
    <lineage>
        <taxon>Bacteria</taxon>
        <taxon>Pseudomonadati</taxon>
        <taxon>Planctomycetota</taxon>
        <taxon>Planctomycetia</taxon>
        <taxon>Planctomycetales</taxon>
        <taxon>Planctomycetaceae</taxon>
        <taxon>Gimesia</taxon>
    </lineage>
</organism>
<dbReference type="SUPFAM" id="SSF52949">
    <property type="entry name" value="Macro domain-like"/>
    <property type="match status" value="1"/>
</dbReference>
<evidence type="ECO:0000313" key="2">
    <source>
        <dbReference type="EMBL" id="QDU08862.1"/>
    </source>
</evidence>
<dbReference type="InterPro" id="IPR043472">
    <property type="entry name" value="Macro_dom-like"/>
</dbReference>
<dbReference type="SMART" id="SM00506">
    <property type="entry name" value="A1pp"/>
    <property type="match status" value="1"/>
</dbReference>
<sequence length="219" mass="24405">MERFHVNRYLSQKKRLQIKLAATDQALVQAWQRWCGDLPFVSVHEGSIFDQASDAIVSPANSFGFMDGGIDRLYLERFGHSLQDRVQTQIRQDHAGELLVGAATLVETQDETFPFLIAAPTMRVPVTLDSTINPFLAARAIFLLIRDGIIPSGIYTGEPVRNHVKSVSLPGLGTGVGRVHPEQCSKQVRAAIEDVIMGKFIFPQTTSQIRKRHDRLIGK</sequence>
<dbReference type="InterPro" id="IPR002589">
    <property type="entry name" value="Macro_dom"/>
</dbReference>
<gene>
    <name evidence="2" type="ORF">V202x_22320</name>
</gene>